<dbReference type="AlphaFoldDB" id="B3ER87"/>
<dbReference type="GO" id="GO:0009003">
    <property type="term" value="F:signal peptidase activity"/>
    <property type="evidence" value="ECO:0007669"/>
    <property type="project" value="UniProtKB-EC"/>
</dbReference>
<organism evidence="9 10">
    <name type="scientific">Amoebophilus asiaticus (strain 5a2)</name>
    <dbReference type="NCBI Taxonomy" id="452471"/>
    <lineage>
        <taxon>Bacteria</taxon>
        <taxon>Pseudomonadati</taxon>
        <taxon>Bacteroidota</taxon>
        <taxon>Cytophagia</taxon>
        <taxon>Cytophagales</taxon>
        <taxon>Amoebophilaceae</taxon>
        <taxon>Candidatus Amoebophilus</taxon>
    </lineage>
</organism>
<evidence type="ECO:0000256" key="3">
    <source>
        <dbReference type="ARBA" id="ARBA00013208"/>
    </source>
</evidence>
<feature type="active site" evidence="6">
    <location>
        <position position="137"/>
    </location>
</feature>
<dbReference type="Pfam" id="PF10502">
    <property type="entry name" value="Peptidase_S26"/>
    <property type="match status" value="2"/>
</dbReference>
<keyword evidence="7" id="KW-0472">Membrane</keyword>
<evidence type="ECO:0000313" key="10">
    <source>
        <dbReference type="Proteomes" id="UP000001227"/>
    </source>
</evidence>
<evidence type="ECO:0000256" key="2">
    <source>
        <dbReference type="ARBA" id="ARBA00009370"/>
    </source>
</evidence>
<evidence type="ECO:0000259" key="8">
    <source>
        <dbReference type="Pfam" id="PF10502"/>
    </source>
</evidence>
<reference evidence="9 10" key="1">
    <citation type="journal article" date="2010" name="J. Bacteriol.">
        <title>The genome of the amoeba symbiont 'Candidatus Amoebophilus asiaticus' reveals common mechanisms for host cell interaction among amoeba-associated bacteria.</title>
        <authorList>
            <person name="Schmitz-Esser S."/>
            <person name="Tischler P."/>
            <person name="Arnold R."/>
            <person name="Montanaro J."/>
            <person name="Wagner M."/>
            <person name="Rattei T."/>
            <person name="Horn M."/>
        </authorList>
    </citation>
    <scope>NUCLEOTIDE SEQUENCE [LARGE SCALE GENOMIC DNA]</scope>
    <source>
        <strain evidence="9 10">5a2</strain>
    </source>
</reference>
<dbReference type="CDD" id="cd06530">
    <property type="entry name" value="S26_SPase_I"/>
    <property type="match status" value="2"/>
</dbReference>
<dbReference type="GO" id="GO:0016020">
    <property type="term" value="C:membrane"/>
    <property type="evidence" value="ECO:0007669"/>
    <property type="project" value="UniProtKB-SubCell"/>
</dbReference>
<dbReference type="Proteomes" id="UP000001227">
    <property type="component" value="Chromosome"/>
</dbReference>
<dbReference type="InterPro" id="IPR019533">
    <property type="entry name" value="Peptidase_S26"/>
</dbReference>
<keyword evidence="7" id="KW-0645">Protease</keyword>
<dbReference type="EC" id="3.4.21.89" evidence="3 7"/>
<dbReference type="OrthoDB" id="9802919at2"/>
<dbReference type="InterPro" id="IPR000223">
    <property type="entry name" value="Pept_S26A_signal_pept_1"/>
</dbReference>
<dbReference type="Gene3D" id="2.10.109.10">
    <property type="entry name" value="Umud Fragment, subunit A"/>
    <property type="match status" value="1"/>
</dbReference>
<comment type="similarity">
    <text evidence="2 7">Belongs to the peptidase S26 family.</text>
</comment>
<dbReference type="PROSITE" id="PS00761">
    <property type="entry name" value="SPASE_I_3"/>
    <property type="match status" value="1"/>
</dbReference>
<evidence type="ECO:0000313" key="9">
    <source>
        <dbReference type="EMBL" id="ACE05739.1"/>
    </source>
</evidence>
<feature type="domain" description="Peptidase S26" evidence="8">
    <location>
        <begin position="19"/>
        <end position="173"/>
    </location>
</feature>
<evidence type="ECO:0000256" key="1">
    <source>
        <dbReference type="ARBA" id="ARBA00000677"/>
    </source>
</evidence>
<dbReference type="RefSeq" id="WP_012472503.1">
    <property type="nucleotide sequence ID" value="NC_010830.1"/>
</dbReference>
<comment type="catalytic activity">
    <reaction evidence="1 7">
        <text>Cleavage of hydrophobic, N-terminal signal or leader sequences from secreted and periplasmic proteins.</text>
        <dbReference type="EC" id="3.4.21.89"/>
    </reaction>
</comment>
<dbReference type="PRINTS" id="PR00727">
    <property type="entry name" value="LEADERPTASE"/>
</dbReference>
<feature type="transmembrane region" description="Helical" evidence="7">
    <location>
        <begin position="21"/>
        <end position="41"/>
    </location>
</feature>
<dbReference type="GO" id="GO:0004252">
    <property type="term" value="F:serine-type endopeptidase activity"/>
    <property type="evidence" value="ECO:0007669"/>
    <property type="project" value="InterPro"/>
</dbReference>
<gene>
    <name evidence="9" type="ordered locus">Aasi_0303</name>
</gene>
<keyword evidence="5 7" id="KW-0378">Hydrolase</keyword>
<keyword evidence="10" id="KW-1185">Reference proteome</keyword>
<dbReference type="EMBL" id="CP001102">
    <property type="protein sequence ID" value="ACE05739.1"/>
    <property type="molecule type" value="Genomic_DNA"/>
</dbReference>
<sequence length="364" mass="42032">MKLFSRNKAAESTKKKSPIREWFSALTFAILTATLIHWLVVEPSQVPTSSMEQTILAGDFILVSKLHYGARTPHTPLQIPLMHQTIRGTEIPSYLTWLQLPSYRLPGFSSVKRGDKVIFNCTTELDKPVDLRTYYIKRCVGLPGETIQIDNMQIYIDGELQLPPSQLQYRYYLKTAENLTERFFNKYNIKEYMAVREGFLIHTSSQTAEILNALPYIKSSGIIVSPKYFFNPSVYPHSRNLAWNEDNFGPITIPAKGMVININQETLEKYEKTIILYDTNQEAHVEDGKLWINGQETKSYTFKQNYYFVMGDNRHNSVDSRFWGFLPEDHLVGKAILILGSIDAMKSGFGKIRWNRFFRSLNNL</sequence>
<accession>B3ER87</accession>
<dbReference type="InterPro" id="IPR019758">
    <property type="entry name" value="Pept_S26A_signal_pept_1_CS"/>
</dbReference>
<feature type="domain" description="Peptidase S26" evidence="8">
    <location>
        <begin position="255"/>
        <end position="338"/>
    </location>
</feature>
<protein>
    <recommendedName>
        <fullName evidence="4 7">Signal peptidase I</fullName>
        <ecNumber evidence="3 7">3.4.21.89</ecNumber>
    </recommendedName>
</protein>
<proteinExistence type="inferred from homology"/>
<dbReference type="PANTHER" id="PTHR43390:SF1">
    <property type="entry name" value="CHLOROPLAST PROCESSING PEPTIDASE"/>
    <property type="match status" value="1"/>
</dbReference>
<evidence type="ECO:0000256" key="7">
    <source>
        <dbReference type="RuleBase" id="RU362042"/>
    </source>
</evidence>
<keyword evidence="7" id="KW-1133">Transmembrane helix</keyword>
<evidence type="ECO:0000256" key="6">
    <source>
        <dbReference type="PIRSR" id="PIRSR600223-1"/>
    </source>
</evidence>
<dbReference type="PANTHER" id="PTHR43390">
    <property type="entry name" value="SIGNAL PEPTIDASE I"/>
    <property type="match status" value="1"/>
</dbReference>
<dbReference type="SUPFAM" id="SSF51306">
    <property type="entry name" value="LexA/Signal peptidase"/>
    <property type="match status" value="1"/>
</dbReference>
<dbReference type="HOGENOM" id="CLU_028723_1_0_10"/>
<name>B3ER87_AMOA5</name>
<dbReference type="NCBIfam" id="TIGR02227">
    <property type="entry name" value="sigpep_I_bact"/>
    <property type="match status" value="1"/>
</dbReference>
<dbReference type="KEGG" id="aas:Aasi_0303"/>
<keyword evidence="7" id="KW-0812">Transmembrane</keyword>
<dbReference type="eggNOG" id="COG0681">
    <property type="taxonomic scope" value="Bacteria"/>
</dbReference>
<dbReference type="STRING" id="452471.Aasi_0303"/>
<dbReference type="GO" id="GO:0006465">
    <property type="term" value="P:signal peptide processing"/>
    <property type="evidence" value="ECO:0007669"/>
    <property type="project" value="InterPro"/>
</dbReference>
<evidence type="ECO:0000256" key="5">
    <source>
        <dbReference type="ARBA" id="ARBA00022801"/>
    </source>
</evidence>
<evidence type="ECO:0000256" key="4">
    <source>
        <dbReference type="ARBA" id="ARBA00019232"/>
    </source>
</evidence>
<dbReference type="InterPro" id="IPR036286">
    <property type="entry name" value="LexA/Signal_pep-like_sf"/>
</dbReference>
<comment type="subcellular location">
    <subcellularLocation>
        <location evidence="7">Membrane</location>
        <topology evidence="7">Single-pass type II membrane protein</topology>
    </subcellularLocation>
</comment>
<feature type="active site" evidence="6">
    <location>
        <position position="50"/>
    </location>
</feature>